<proteinExistence type="predicted"/>
<reference evidence="2 3" key="1">
    <citation type="journal article" date="2016" name="Nat. Commun.">
        <title>Thousands of microbial genomes shed light on interconnected biogeochemical processes in an aquifer system.</title>
        <authorList>
            <person name="Anantharaman K."/>
            <person name="Brown C.T."/>
            <person name="Hug L.A."/>
            <person name="Sharon I."/>
            <person name="Castelle C.J."/>
            <person name="Probst A.J."/>
            <person name="Thomas B.C."/>
            <person name="Singh A."/>
            <person name="Wilkins M.J."/>
            <person name="Karaoz U."/>
            <person name="Brodie E.L."/>
            <person name="Williams K.H."/>
            <person name="Hubbard S.S."/>
            <person name="Banfield J.F."/>
        </authorList>
    </citation>
    <scope>NUCLEOTIDE SEQUENCE [LARGE SCALE GENOMIC DNA]</scope>
</reference>
<keyword evidence="1" id="KW-0812">Transmembrane</keyword>
<dbReference type="Gene3D" id="1.10.101.10">
    <property type="entry name" value="PGBD-like superfamily/PGBD"/>
    <property type="match status" value="1"/>
</dbReference>
<sequence length="582" mass="65543">MNFAINVENILYRQKKNLAQVLGVFAVAFFLMMYFMAGAKAANSGDYLNFNVDQNYDAIARSKIQATLVKTTPSLYFYVETAWWEVQPLAKKNEILNDLDNVSSEFKNNIYPTLTSVFGSEWNPGVDGDTRITILFQSIKENLGGYFRSTDGYIKLQAPDSNEREMLYLPIAKIEDPQLKGFLAHEFVHLITFNQKDRLQNVQEEIWLNEARADYASTILGYDNNYEGSNLQRRVRDFLERPSDSLTEWQNTKYDYASESLFMHYLVDHYGINILADSLKLKSVGIESINEILLKNGYQEDFGQIFTDWTVSVVINDCFLNSKYCYFNENLNNIKINPTLNFLPLTGNSSLSVTNVTKNWAGNWQKVIGGNGDLTLEFASLAGLDFKVPYILYDKKNNYTIAFLQLDSQQKGEITIKDFGTNYKYLIINPSLQTKTAGFDGLELTYPYTFTVSIAGDIPGGDPVTIQNLLNQIADLKKKIAAIQNNTNVPPVTGCTSFPNNLYAGYGDVVGIKCLQQFLASQGSGIYPEALVTGNFGILTKAAVVRFQEKYKEEILSPVGLLSGTGYVGVFTRQKINQLLQT</sequence>
<gene>
    <name evidence="2" type="ORF">A2908_03985</name>
</gene>
<dbReference type="EMBL" id="MHPA01000028">
    <property type="protein sequence ID" value="OGZ72272.1"/>
    <property type="molecule type" value="Genomic_DNA"/>
</dbReference>
<protein>
    <recommendedName>
        <fullName evidence="4">Peptidoglycan binding-like domain-containing protein</fullName>
    </recommendedName>
</protein>
<dbReference type="InterPro" id="IPR036366">
    <property type="entry name" value="PGBDSf"/>
</dbReference>
<evidence type="ECO:0008006" key="4">
    <source>
        <dbReference type="Google" id="ProtNLM"/>
    </source>
</evidence>
<dbReference type="STRING" id="1802214.A2908_03985"/>
<evidence type="ECO:0000313" key="2">
    <source>
        <dbReference type="EMBL" id="OGZ72272.1"/>
    </source>
</evidence>
<comment type="caution">
    <text evidence="2">The sequence shown here is derived from an EMBL/GenBank/DDBJ whole genome shotgun (WGS) entry which is preliminary data.</text>
</comment>
<accession>A0A1G2IBY5</accession>
<keyword evidence="1" id="KW-1133">Transmembrane helix</keyword>
<evidence type="ECO:0000313" key="3">
    <source>
        <dbReference type="Proteomes" id="UP000176774"/>
    </source>
</evidence>
<dbReference type="Proteomes" id="UP000176774">
    <property type="component" value="Unassembled WGS sequence"/>
</dbReference>
<feature type="transmembrane region" description="Helical" evidence="1">
    <location>
        <begin position="21"/>
        <end position="39"/>
    </location>
</feature>
<organism evidence="2 3">
    <name type="scientific">Candidatus Staskawiczbacteria bacterium RIFCSPLOWO2_01_FULL_38_12b</name>
    <dbReference type="NCBI Taxonomy" id="1802214"/>
    <lineage>
        <taxon>Bacteria</taxon>
        <taxon>Candidatus Staskawicziibacteriota</taxon>
    </lineage>
</organism>
<keyword evidence="1" id="KW-0472">Membrane</keyword>
<name>A0A1G2IBY5_9BACT</name>
<evidence type="ECO:0000256" key="1">
    <source>
        <dbReference type="SAM" id="Phobius"/>
    </source>
</evidence>
<dbReference type="AlphaFoldDB" id="A0A1G2IBY5"/>